<evidence type="ECO:0008006" key="9">
    <source>
        <dbReference type="Google" id="ProtNLM"/>
    </source>
</evidence>
<reference evidence="7 8" key="1">
    <citation type="submission" date="2024-07" db="EMBL/GenBank/DDBJ databases">
        <title>Section-level genome sequencing and comparative genomics of Aspergillus sections Usti and Cavernicolus.</title>
        <authorList>
            <consortium name="Lawrence Berkeley National Laboratory"/>
            <person name="Nybo J.L."/>
            <person name="Vesth T.C."/>
            <person name="Theobald S."/>
            <person name="Frisvad J.C."/>
            <person name="Larsen T.O."/>
            <person name="Kjaerboelling I."/>
            <person name="Rothschild-Mancinelli K."/>
            <person name="Lyhne E.K."/>
            <person name="Kogle M.E."/>
            <person name="Barry K."/>
            <person name="Clum A."/>
            <person name="Na H."/>
            <person name="Ledsgaard L."/>
            <person name="Lin J."/>
            <person name="Lipzen A."/>
            <person name="Kuo A."/>
            <person name="Riley R."/>
            <person name="Mondo S."/>
            <person name="Labutti K."/>
            <person name="Haridas S."/>
            <person name="Pangalinan J."/>
            <person name="Salamov A.A."/>
            <person name="Simmons B.A."/>
            <person name="Magnuson J.K."/>
            <person name="Chen J."/>
            <person name="Drula E."/>
            <person name="Henrissat B."/>
            <person name="Wiebenga A."/>
            <person name="Lubbers R.J."/>
            <person name="Gomes A.C."/>
            <person name="Makela M.R."/>
            <person name="Stajich J."/>
            <person name="Grigoriev I.V."/>
            <person name="Mortensen U.H."/>
            <person name="De Vries R.P."/>
            <person name="Baker S.E."/>
            <person name="Andersen M.R."/>
        </authorList>
    </citation>
    <scope>NUCLEOTIDE SEQUENCE [LARGE SCALE GENOMIC DNA]</scope>
    <source>
        <strain evidence="7 8">CBS 209.92</strain>
    </source>
</reference>
<dbReference type="PANTHER" id="PTHR43107">
    <property type="entry name" value="LONG-CHAIN FATTY ACID TRANSPORT PROTEIN"/>
    <property type="match status" value="1"/>
</dbReference>
<sequence length="630" mass="70412">MADPLTATAIGAGALTIASYLDAKFHIRHDLRTFLYSRNARSARKYIESRVQQDRLLLYHVLEEQVANPSIADRTFLVFAADGREWTYREFLADVNKVANWLLAETDLRKGELVALDGLNSPEYLILWLALDAIGACPSLINHSLTGESLEHCLKLCEARYCLADSQLRPRIDPITPNCPSCKIIYYSPELFASLQFPKSAPPNDRRTGIAPDSVKTLLYTSGTTGLPKAVIFAAASELYTGRSIATHLGLRPETRFYTCLPLFHGAAHGLGVGPVLHAGCTLVLGTKFSHSTFWPSVTKYKATIIQYVGELCRYLVNAPPGPLDRAHGVQMAWGNGMRPDVWEAFRERFNIPIIHELYAASDGMGATFNANRGEFSAHAIGVRGLLWKMLAGSREKIVEIDIDTQEIIRYGGFARECKVGEPGEVIHWIDSSNPRAQFEGYFKNEVATEKRFLRDVFKKGDMWFRSGDMMRQDSEGRVYFVDRLGDTFRWKSENVSTNEVSDLLGKFPSIAECNVYGVLVPHADGRAGCAAIVLTKGVTESEFDFRALADHALRVLPRYAVPIFLRITSALGYTSTMKMQKGKLRQEGCDVAQVERAGDKMYWLPPHGVSYVRFTVVDYQKLQDGEVRL</sequence>
<dbReference type="InterPro" id="IPR000873">
    <property type="entry name" value="AMP-dep_synth/lig_dom"/>
</dbReference>
<organism evidence="7 8">
    <name type="scientific">Aspergillus keveii</name>
    <dbReference type="NCBI Taxonomy" id="714993"/>
    <lineage>
        <taxon>Eukaryota</taxon>
        <taxon>Fungi</taxon>
        <taxon>Dikarya</taxon>
        <taxon>Ascomycota</taxon>
        <taxon>Pezizomycotina</taxon>
        <taxon>Eurotiomycetes</taxon>
        <taxon>Eurotiomycetidae</taxon>
        <taxon>Eurotiales</taxon>
        <taxon>Aspergillaceae</taxon>
        <taxon>Aspergillus</taxon>
        <taxon>Aspergillus subgen. Nidulantes</taxon>
    </lineage>
</organism>
<dbReference type="PANTHER" id="PTHR43107:SF15">
    <property type="entry name" value="FATTY ACID TRANSPORT PROTEIN 3, ISOFORM A"/>
    <property type="match status" value="1"/>
</dbReference>
<comment type="caution">
    <text evidence="7">The sequence shown here is derived from an EMBL/GenBank/DDBJ whole genome shotgun (WGS) entry which is preliminary data.</text>
</comment>
<keyword evidence="8" id="KW-1185">Reference proteome</keyword>
<accession>A0ABR4FL05</accession>
<evidence type="ECO:0000256" key="2">
    <source>
        <dbReference type="ARBA" id="ARBA00022598"/>
    </source>
</evidence>
<dbReference type="InterPro" id="IPR045851">
    <property type="entry name" value="AMP-bd_C_sf"/>
</dbReference>
<dbReference type="Gene3D" id="3.30.300.30">
    <property type="match status" value="1"/>
</dbReference>
<protein>
    <recommendedName>
        <fullName evidence="9">Long-chain fatty acid transporter</fullName>
    </recommendedName>
</protein>
<dbReference type="InterPro" id="IPR020845">
    <property type="entry name" value="AMP-binding_CS"/>
</dbReference>
<feature type="domain" description="AMP-dependent synthetase/ligase" evidence="5">
    <location>
        <begin position="64"/>
        <end position="410"/>
    </location>
</feature>
<evidence type="ECO:0000256" key="1">
    <source>
        <dbReference type="ARBA" id="ARBA00006432"/>
    </source>
</evidence>
<gene>
    <name evidence="7" type="ORF">BJX66DRAFT_344516</name>
</gene>
<dbReference type="Gene3D" id="3.40.50.12780">
    <property type="entry name" value="N-terminal domain of ligase-like"/>
    <property type="match status" value="1"/>
</dbReference>
<dbReference type="InterPro" id="IPR025110">
    <property type="entry name" value="AMP-bd_C"/>
</dbReference>
<evidence type="ECO:0000259" key="6">
    <source>
        <dbReference type="Pfam" id="PF13193"/>
    </source>
</evidence>
<evidence type="ECO:0000313" key="7">
    <source>
        <dbReference type="EMBL" id="KAL2783919.1"/>
    </source>
</evidence>
<evidence type="ECO:0000259" key="5">
    <source>
        <dbReference type="Pfam" id="PF00501"/>
    </source>
</evidence>
<evidence type="ECO:0000256" key="3">
    <source>
        <dbReference type="ARBA" id="ARBA00022741"/>
    </source>
</evidence>
<keyword evidence="4" id="KW-0067">ATP-binding</keyword>
<name>A0ABR4FL05_9EURO</name>
<comment type="similarity">
    <text evidence="1">Belongs to the ATP-dependent AMP-binding enzyme family.</text>
</comment>
<dbReference type="SUPFAM" id="SSF56801">
    <property type="entry name" value="Acetyl-CoA synthetase-like"/>
    <property type="match status" value="1"/>
</dbReference>
<dbReference type="Proteomes" id="UP001610563">
    <property type="component" value="Unassembled WGS sequence"/>
</dbReference>
<dbReference type="PROSITE" id="PS00455">
    <property type="entry name" value="AMP_BINDING"/>
    <property type="match status" value="1"/>
</dbReference>
<dbReference type="Pfam" id="PF13193">
    <property type="entry name" value="AMP-binding_C"/>
    <property type="match status" value="1"/>
</dbReference>
<dbReference type="Pfam" id="PF00501">
    <property type="entry name" value="AMP-binding"/>
    <property type="match status" value="1"/>
</dbReference>
<keyword evidence="3" id="KW-0547">Nucleotide-binding</keyword>
<dbReference type="EMBL" id="JBFTWV010000204">
    <property type="protein sequence ID" value="KAL2783919.1"/>
    <property type="molecule type" value="Genomic_DNA"/>
</dbReference>
<proteinExistence type="inferred from homology"/>
<feature type="domain" description="AMP-binding enzyme C-terminal" evidence="6">
    <location>
        <begin position="501"/>
        <end position="577"/>
    </location>
</feature>
<keyword evidence="2" id="KW-0436">Ligase</keyword>
<dbReference type="InterPro" id="IPR042099">
    <property type="entry name" value="ANL_N_sf"/>
</dbReference>
<evidence type="ECO:0000256" key="4">
    <source>
        <dbReference type="ARBA" id="ARBA00022840"/>
    </source>
</evidence>
<evidence type="ECO:0000313" key="8">
    <source>
        <dbReference type="Proteomes" id="UP001610563"/>
    </source>
</evidence>